<dbReference type="InterPro" id="IPR000197">
    <property type="entry name" value="Znf_TAZ"/>
</dbReference>
<dbReference type="GO" id="GO:0008270">
    <property type="term" value="F:zinc ion binding"/>
    <property type="evidence" value="ECO:0007669"/>
    <property type="project" value="UniProtKB-KW"/>
</dbReference>
<dbReference type="SUPFAM" id="SSF57933">
    <property type="entry name" value="TAZ domain"/>
    <property type="match status" value="1"/>
</dbReference>
<accession>A0AAV4Y091</accession>
<dbReference type="EMBL" id="BPLR01018436">
    <property type="protein sequence ID" value="GIY99574.1"/>
    <property type="molecule type" value="Genomic_DNA"/>
</dbReference>
<sequence length="213" mass="22883">MQNSNLPVEQSAGEQSTSAEQKAVPSSRSAVNTATSVATAGAIAYSSPSRTAIQEKLVPHCTSSSQIISHWKYCTANDCPVCMPLKEAGARRLQAATVQADQSNQKLGPTDIRRAYAKLGTWINTAVQAGLLMSDQVAHSCSSQKLNHIRAFQSDQQDIQQSPLQMESMLQENAVSFPNSKAPNVINENFPSKLAAPSADLLSSRIKKTIPKT</sequence>
<feature type="domain" description="TAZ-type" evidence="6">
    <location>
        <begin position="1"/>
        <end position="85"/>
    </location>
</feature>
<name>A0AAV4Y091_CAEEX</name>
<comment type="caution">
    <text evidence="7">The sequence shown here is derived from an EMBL/GenBank/DDBJ whole genome shotgun (WGS) entry which is preliminary data.</text>
</comment>
<evidence type="ECO:0000313" key="7">
    <source>
        <dbReference type="EMBL" id="GIY99574.1"/>
    </source>
</evidence>
<proteinExistence type="predicted"/>
<keyword evidence="1 4" id="KW-0479">Metal-binding</keyword>
<dbReference type="AlphaFoldDB" id="A0AAV4Y091"/>
<dbReference type="PROSITE" id="PS50134">
    <property type="entry name" value="ZF_TAZ"/>
    <property type="match status" value="1"/>
</dbReference>
<evidence type="ECO:0000313" key="8">
    <source>
        <dbReference type="Proteomes" id="UP001054945"/>
    </source>
</evidence>
<evidence type="ECO:0000256" key="3">
    <source>
        <dbReference type="ARBA" id="ARBA00022833"/>
    </source>
</evidence>
<dbReference type="Proteomes" id="UP001054945">
    <property type="component" value="Unassembled WGS sequence"/>
</dbReference>
<evidence type="ECO:0000256" key="1">
    <source>
        <dbReference type="ARBA" id="ARBA00022723"/>
    </source>
</evidence>
<reference evidence="7 8" key="1">
    <citation type="submission" date="2021-06" db="EMBL/GenBank/DDBJ databases">
        <title>Caerostris extrusa draft genome.</title>
        <authorList>
            <person name="Kono N."/>
            <person name="Arakawa K."/>
        </authorList>
    </citation>
    <scope>NUCLEOTIDE SEQUENCE [LARGE SCALE GENOMIC DNA]</scope>
</reference>
<keyword evidence="3 4" id="KW-0862">Zinc</keyword>
<evidence type="ECO:0000256" key="5">
    <source>
        <dbReference type="SAM" id="MobiDB-lite"/>
    </source>
</evidence>
<dbReference type="Gene3D" id="1.20.1020.10">
    <property type="entry name" value="TAZ domain"/>
    <property type="match status" value="1"/>
</dbReference>
<evidence type="ECO:0000259" key="6">
    <source>
        <dbReference type="PROSITE" id="PS50134"/>
    </source>
</evidence>
<protein>
    <recommendedName>
        <fullName evidence="6">TAZ-type domain-containing protein</fullName>
    </recommendedName>
</protein>
<feature type="zinc finger region" description="TAZ-type" evidence="4">
    <location>
        <begin position="1"/>
        <end position="85"/>
    </location>
</feature>
<feature type="compositionally biased region" description="Polar residues" evidence="5">
    <location>
        <begin position="1"/>
        <end position="20"/>
    </location>
</feature>
<organism evidence="7 8">
    <name type="scientific">Caerostris extrusa</name>
    <name type="common">Bark spider</name>
    <name type="synonym">Caerostris bankana</name>
    <dbReference type="NCBI Taxonomy" id="172846"/>
    <lineage>
        <taxon>Eukaryota</taxon>
        <taxon>Metazoa</taxon>
        <taxon>Ecdysozoa</taxon>
        <taxon>Arthropoda</taxon>
        <taxon>Chelicerata</taxon>
        <taxon>Arachnida</taxon>
        <taxon>Araneae</taxon>
        <taxon>Araneomorphae</taxon>
        <taxon>Entelegynae</taxon>
        <taxon>Araneoidea</taxon>
        <taxon>Araneidae</taxon>
        <taxon>Caerostris</taxon>
    </lineage>
</organism>
<gene>
    <name evidence="7" type="ORF">CEXT_523291</name>
</gene>
<dbReference type="InterPro" id="IPR035898">
    <property type="entry name" value="TAZ_dom_sf"/>
</dbReference>
<evidence type="ECO:0000256" key="4">
    <source>
        <dbReference type="PROSITE-ProRule" id="PRU00203"/>
    </source>
</evidence>
<evidence type="ECO:0000256" key="2">
    <source>
        <dbReference type="ARBA" id="ARBA00022771"/>
    </source>
</evidence>
<feature type="region of interest" description="Disordered" evidence="5">
    <location>
        <begin position="1"/>
        <end position="31"/>
    </location>
</feature>
<keyword evidence="2 4" id="KW-0863">Zinc-finger</keyword>
<keyword evidence="8" id="KW-1185">Reference proteome</keyword>